<evidence type="ECO:0000313" key="3">
    <source>
        <dbReference type="Proteomes" id="UP000250235"/>
    </source>
</evidence>
<name>A0A2Z6ZV96_9LAMI</name>
<evidence type="ECO:0000313" key="2">
    <source>
        <dbReference type="EMBL" id="KZV06809.1"/>
    </source>
</evidence>
<protein>
    <submittedName>
        <fullName evidence="2">Uncharacterized protein</fullName>
    </submittedName>
</protein>
<feature type="compositionally biased region" description="Basic and acidic residues" evidence="1">
    <location>
        <begin position="38"/>
        <end position="68"/>
    </location>
</feature>
<keyword evidence="3" id="KW-1185">Reference proteome</keyword>
<organism evidence="2 3">
    <name type="scientific">Dorcoceras hygrometricum</name>
    <dbReference type="NCBI Taxonomy" id="472368"/>
    <lineage>
        <taxon>Eukaryota</taxon>
        <taxon>Viridiplantae</taxon>
        <taxon>Streptophyta</taxon>
        <taxon>Embryophyta</taxon>
        <taxon>Tracheophyta</taxon>
        <taxon>Spermatophyta</taxon>
        <taxon>Magnoliopsida</taxon>
        <taxon>eudicotyledons</taxon>
        <taxon>Gunneridae</taxon>
        <taxon>Pentapetalae</taxon>
        <taxon>asterids</taxon>
        <taxon>lamiids</taxon>
        <taxon>Lamiales</taxon>
        <taxon>Gesneriaceae</taxon>
        <taxon>Didymocarpoideae</taxon>
        <taxon>Trichosporeae</taxon>
        <taxon>Loxocarpinae</taxon>
        <taxon>Dorcoceras</taxon>
    </lineage>
</organism>
<accession>A0A2Z6ZV96</accession>
<dbReference type="EMBL" id="KV059298">
    <property type="protein sequence ID" value="KZV06809.1"/>
    <property type="molecule type" value="Genomic_DNA"/>
</dbReference>
<feature type="region of interest" description="Disordered" evidence="1">
    <location>
        <begin position="35"/>
        <end position="68"/>
    </location>
</feature>
<dbReference type="Proteomes" id="UP000250235">
    <property type="component" value="Unassembled WGS sequence"/>
</dbReference>
<evidence type="ECO:0000256" key="1">
    <source>
        <dbReference type="SAM" id="MobiDB-lite"/>
    </source>
</evidence>
<reference evidence="2 3" key="1">
    <citation type="journal article" date="2015" name="Proc. Natl. Acad. Sci. U.S.A.">
        <title>The resurrection genome of Boea hygrometrica: A blueprint for survival of dehydration.</title>
        <authorList>
            <person name="Xiao L."/>
            <person name="Yang G."/>
            <person name="Zhang L."/>
            <person name="Yang X."/>
            <person name="Zhao S."/>
            <person name="Ji Z."/>
            <person name="Zhou Q."/>
            <person name="Hu M."/>
            <person name="Wang Y."/>
            <person name="Chen M."/>
            <person name="Xu Y."/>
            <person name="Jin H."/>
            <person name="Xiao X."/>
            <person name="Hu G."/>
            <person name="Bao F."/>
            <person name="Hu Y."/>
            <person name="Wan P."/>
            <person name="Li L."/>
            <person name="Deng X."/>
            <person name="Kuang T."/>
            <person name="Xiang C."/>
            <person name="Zhu J.K."/>
            <person name="Oliver M.J."/>
            <person name="He Y."/>
        </authorList>
    </citation>
    <scope>NUCLEOTIDE SEQUENCE [LARGE SCALE GENOMIC DNA]</scope>
    <source>
        <strain evidence="3">cv. XS01</strain>
    </source>
</reference>
<dbReference type="AlphaFoldDB" id="A0A2Z6ZV96"/>
<proteinExistence type="predicted"/>
<gene>
    <name evidence="2" type="ORF">F511_45712</name>
</gene>
<sequence>MFDWYIQTKICTCLVREELTADILKLRGGRDARKHRCFTPEDSRPSGKKKESEKNEANRRREREDSACGKERMKLSINRVLYSSHNNF</sequence>